<sequence length="269" mass="28597">MMHTLLIASVPLLLAGLGALVSDLSGYLAVFLEGAMALGAFLVWVFSVWSGSLLTGFLASLGIAGLVGWLLSRFIRWTGANPFVTALAVNLAALGITETVSVILYNTKGVLRDPRFPGVNGNLFVWLAFLLVLLAYGVIYHTPLGLRLRASGRSAEVLLQRGIDPVRYRDGAWAVAAMLAALAGGIVTVKVGAYAPGGTTGQGWIALVMVYLGFRRVWGVALAAIVFTFIERLGIEAQAFISIPSTILLGLPSLLALLLYILSQLLRKE</sequence>
<evidence type="ECO:0000256" key="3">
    <source>
        <dbReference type="ARBA" id="ARBA00022692"/>
    </source>
</evidence>
<dbReference type="PANTHER" id="PTHR43370:SF1">
    <property type="entry name" value="GUANOSINE ABC TRANSPORTER PERMEASE PROTEIN NUPQ"/>
    <property type="match status" value="1"/>
</dbReference>
<name>A0A7C3IRD8_9SPIR</name>
<evidence type="ECO:0000256" key="6">
    <source>
        <dbReference type="SAM" id="Phobius"/>
    </source>
</evidence>
<feature type="transmembrane region" description="Helical" evidence="6">
    <location>
        <begin position="239"/>
        <end position="262"/>
    </location>
</feature>
<reference evidence="7" key="1">
    <citation type="journal article" date="2020" name="mSystems">
        <title>Genome- and Community-Level Interaction Insights into Carbon Utilization and Element Cycling Functions of Hydrothermarchaeota in Hydrothermal Sediment.</title>
        <authorList>
            <person name="Zhou Z."/>
            <person name="Liu Y."/>
            <person name="Xu W."/>
            <person name="Pan J."/>
            <person name="Luo Z.H."/>
            <person name="Li M."/>
        </authorList>
    </citation>
    <scope>NUCLEOTIDE SEQUENCE [LARGE SCALE GENOMIC DNA]</scope>
    <source>
        <strain evidence="7">SpSt-503</strain>
    </source>
</reference>
<keyword evidence="5 6" id="KW-0472">Membrane</keyword>
<accession>A0A7C3IRD8</accession>
<gene>
    <name evidence="7" type="ORF">ENS59_12200</name>
</gene>
<evidence type="ECO:0000313" key="7">
    <source>
        <dbReference type="EMBL" id="HFH30246.1"/>
    </source>
</evidence>
<protein>
    <submittedName>
        <fullName evidence="7">ABC transporter permease</fullName>
    </submittedName>
</protein>
<proteinExistence type="predicted"/>
<dbReference type="EMBL" id="DSVL01000373">
    <property type="protein sequence ID" value="HFH30246.1"/>
    <property type="molecule type" value="Genomic_DNA"/>
</dbReference>
<dbReference type="GO" id="GO:0022857">
    <property type="term" value="F:transmembrane transporter activity"/>
    <property type="evidence" value="ECO:0007669"/>
    <property type="project" value="InterPro"/>
</dbReference>
<dbReference type="InterPro" id="IPR001851">
    <property type="entry name" value="ABC_transp_permease"/>
</dbReference>
<comment type="subcellular location">
    <subcellularLocation>
        <location evidence="1">Cell membrane</location>
        <topology evidence="1">Multi-pass membrane protein</topology>
    </subcellularLocation>
</comment>
<dbReference type="AlphaFoldDB" id="A0A7C3IRD8"/>
<dbReference type="GO" id="GO:0005886">
    <property type="term" value="C:plasma membrane"/>
    <property type="evidence" value="ECO:0007669"/>
    <property type="project" value="UniProtKB-SubCell"/>
</dbReference>
<comment type="caution">
    <text evidence="7">The sequence shown here is derived from an EMBL/GenBank/DDBJ whole genome shotgun (WGS) entry which is preliminary data.</text>
</comment>
<feature type="transmembrane region" description="Helical" evidence="6">
    <location>
        <begin position="171"/>
        <end position="192"/>
    </location>
</feature>
<keyword evidence="4 6" id="KW-1133">Transmembrane helix</keyword>
<dbReference type="PANTHER" id="PTHR43370">
    <property type="entry name" value="SUGAR ABC TRANSPORTER INTEGRAL MEMBRANE PROTEIN-RELATED"/>
    <property type="match status" value="1"/>
</dbReference>
<keyword evidence="3 6" id="KW-0812">Transmembrane</keyword>
<feature type="transmembrane region" description="Helical" evidence="6">
    <location>
        <begin position="119"/>
        <end position="139"/>
    </location>
</feature>
<feature type="transmembrane region" description="Helical" evidence="6">
    <location>
        <begin position="83"/>
        <end position="107"/>
    </location>
</feature>
<dbReference type="Pfam" id="PF02653">
    <property type="entry name" value="BPD_transp_2"/>
    <property type="match status" value="1"/>
</dbReference>
<feature type="transmembrane region" description="Helical" evidence="6">
    <location>
        <begin position="53"/>
        <end position="71"/>
    </location>
</feature>
<feature type="transmembrane region" description="Helical" evidence="6">
    <location>
        <begin position="28"/>
        <end position="46"/>
    </location>
</feature>
<evidence type="ECO:0000256" key="4">
    <source>
        <dbReference type="ARBA" id="ARBA00022989"/>
    </source>
</evidence>
<evidence type="ECO:0000256" key="1">
    <source>
        <dbReference type="ARBA" id="ARBA00004651"/>
    </source>
</evidence>
<feature type="transmembrane region" description="Helical" evidence="6">
    <location>
        <begin position="204"/>
        <end position="227"/>
    </location>
</feature>
<evidence type="ECO:0000256" key="5">
    <source>
        <dbReference type="ARBA" id="ARBA00023136"/>
    </source>
</evidence>
<evidence type="ECO:0000256" key="2">
    <source>
        <dbReference type="ARBA" id="ARBA00022475"/>
    </source>
</evidence>
<organism evidence="7">
    <name type="scientific">Gracilinema caldarium</name>
    <dbReference type="NCBI Taxonomy" id="215591"/>
    <lineage>
        <taxon>Bacteria</taxon>
        <taxon>Pseudomonadati</taxon>
        <taxon>Spirochaetota</taxon>
        <taxon>Spirochaetia</taxon>
        <taxon>Spirochaetales</taxon>
        <taxon>Breznakiellaceae</taxon>
        <taxon>Gracilinema</taxon>
    </lineage>
</organism>
<keyword evidence="2" id="KW-1003">Cell membrane</keyword>